<dbReference type="Proteomes" id="UP000564604">
    <property type="component" value="Unassembled WGS sequence"/>
</dbReference>
<dbReference type="EMBL" id="JAAQYX010000010">
    <property type="protein sequence ID" value="NNB49502.1"/>
    <property type="molecule type" value="Genomic_DNA"/>
</dbReference>
<organism evidence="2 3">
    <name type="scientific">Pseudomonas fragi</name>
    <dbReference type="NCBI Taxonomy" id="296"/>
    <lineage>
        <taxon>Bacteria</taxon>
        <taxon>Pseudomonadati</taxon>
        <taxon>Pseudomonadota</taxon>
        <taxon>Gammaproteobacteria</taxon>
        <taxon>Pseudomonadales</taxon>
        <taxon>Pseudomonadaceae</taxon>
        <taxon>Pseudomonas</taxon>
    </lineage>
</organism>
<dbReference type="Pfam" id="PF12836">
    <property type="entry name" value="HHH_3"/>
    <property type="match status" value="1"/>
</dbReference>
<protein>
    <submittedName>
        <fullName evidence="2">Helix-hairpin-helix domain-containing protein</fullName>
    </submittedName>
</protein>
<dbReference type="RefSeq" id="WP_169907577.1">
    <property type="nucleotide sequence ID" value="NZ_JAAQYX010000010.1"/>
</dbReference>
<dbReference type="SUPFAM" id="SSF47781">
    <property type="entry name" value="RuvA domain 2-like"/>
    <property type="match status" value="1"/>
</dbReference>
<dbReference type="InterPro" id="IPR010994">
    <property type="entry name" value="RuvA_2-like"/>
</dbReference>
<dbReference type="PANTHER" id="PTHR21180:SF32">
    <property type="entry name" value="ENDONUCLEASE_EXONUCLEASE_PHOSPHATASE FAMILY DOMAIN-CONTAINING PROTEIN 1"/>
    <property type="match status" value="1"/>
</dbReference>
<dbReference type="GO" id="GO:0015628">
    <property type="term" value="P:protein secretion by the type II secretion system"/>
    <property type="evidence" value="ECO:0007669"/>
    <property type="project" value="TreeGrafter"/>
</dbReference>
<comment type="caution">
    <text evidence="2">The sequence shown here is derived from an EMBL/GenBank/DDBJ whole genome shotgun (WGS) entry which is preliminary data.</text>
</comment>
<reference evidence="2 3" key="1">
    <citation type="journal article" date="2020" name="Front. Microbiol.">
        <title>Genetic Organization of the aprX-lipA2 Operon Affects the Proteolytic Potential of Pseudomonas Species in Milk.</title>
        <authorList>
            <person name="Maier C."/>
            <person name="Huptas C."/>
            <person name="von Neubeck M."/>
            <person name="Scherer S."/>
            <person name="Wenning M."/>
            <person name="Lucking G."/>
        </authorList>
    </citation>
    <scope>NUCLEOTIDE SEQUENCE [LARGE SCALE GENOMIC DNA]</scope>
    <source>
        <strain evidence="2 3">WS 5094</strain>
    </source>
</reference>
<accession>A0A9Q5AZI5</accession>
<feature type="chain" id="PRO_5040107950" evidence="1">
    <location>
        <begin position="24"/>
        <end position="108"/>
    </location>
</feature>
<evidence type="ECO:0000313" key="3">
    <source>
        <dbReference type="Proteomes" id="UP000564604"/>
    </source>
</evidence>
<dbReference type="InterPro" id="IPR051675">
    <property type="entry name" value="Endo/Exo/Phosphatase_dom_1"/>
</dbReference>
<dbReference type="GO" id="GO:0015627">
    <property type="term" value="C:type II protein secretion system complex"/>
    <property type="evidence" value="ECO:0007669"/>
    <property type="project" value="TreeGrafter"/>
</dbReference>
<keyword evidence="1" id="KW-0732">Signal</keyword>
<dbReference type="InterPro" id="IPR004509">
    <property type="entry name" value="Competence_ComEA_HhH"/>
</dbReference>
<dbReference type="PANTHER" id="PTHR21180">
    <property type="entry name" value="ENDONUCLEASE/EXONUCLEASE/PHOSPHATASE FAMILY DOMAIN-CONTAINING PROTEIN 1"/>
    <property type="match status" value="1"/>
</dbReference>
<name>A0A9Q5AZI5_PSEFR</name>
<proteinExistence type="predicted"/>
<sequence>MRTAFLSSIFFALMVGVSSVAHAAPAAGAVEPVVAAPVVLDAKVVTININTADEARQRELSGVGAVKAKAIVAYREANGDFTSVDELLEVKGIGKVILERNRDKIVIS</sequence>
<dbReference type="Gene3D" id="1.10.150.280">
    <property type="entry name" value="AF1531-like domain"/>
    <property type="match status" value="1"/>
</dbReference>
<dbReference type="NCBIfam" id="TIGR00426">
    <property type="entry name" value="competence protein ComEA helix-hairpin-helix repeat region"/>
    <property type="match status" value="1"/>
</dbReference>
<evidence type="ECO:0000313" key="2">
    <source>
        <dbReference type="EMBL" id="NNB49502.1"/>
    </source>
</evidence>
<feature type="signal peptide" evidence="1">
    <location>
        <begin position="1"/>
        <end position="23"/>
    </location>
</feature>
<evidence type="ECO:0000256" key="1">
    <source>
        <dbReference type="SAM" id="SignalP"/>
    </source>
</evidence>
<gene>
    <name evidence="2" type="ORF">HBN89_09480</name>
</gene>
<dbReference type="AlphaFoldDB" id="A0A9Q5AZI5"/>